<name>N8YRY3_ACIBZ</name>
<sequence length="418" mass="46804">MYKYSNKEVHHSNKNNRDIFTMEQKPTPRYKAILTACIIGIASISATSITTQVVAANSNVTSITPAQLSSVAYSMNANMAQRNLTTSERTLYQQLYNIANSQNSLYNPSIFSIVQQYENVRSKIRQQFAVVQQLAENTYGTRAQQKVLLATNAFILMYYDALSRNNPKFYWPNLGVFVANDVRSTYALSYSLSNALDPLNVKNGQNIVIAGMPIPTLQSTIAKANNELIQGQANVMADIGGLSVMHQHYDSTILAQQLSGYGANLSQAFKLQKLADEEALRSGIYSSQFKKLATNAAISFGIHEQEKILQPMWDKPLMRDFANINNFMLSLSLENLGLRGDIFVGVNKFKLIFTPYLIIRAPFTATNLANLQHRIAIARNGFNILNEWKQNIFFAPWIPIYQAQIGRGEGLYQPIGAR</sequence>
<feature type="transmembrane region" description="Helical" evidence="1">
    <location>
        <begin position="32"/>
        <end position="55"/>
    </location>
</feature>
<evidence type="ECO:0000256" key="1">
    <source>
        <dbReference type="SAM" id="Phobius"/>
    </source>
</evidence>
<evidence type="ECO:0000313" key="2">
    <source>
        <dbReference type="EMBL" id="ENV22010.1"/>
    </source>
</evidence>
<gene>
    <name evidence="2" type="ORF">F963_01951</name>
</gene>
<reference evidence="2 3" key="1">
    <citation type="submission" date="2013-02" db="EMBL/GenBank/DDBJ databases">
        <title>The Genome Sequence of Acinetobacter bereziniae NIPH 3.</title>
        <authorList>
            <consortium name="The Broad Institute Genome Sequencing Platform"/>
            <consortium name="The Broad Institute Genome Sequencing Center for Infectious Disease"/>
            <person name="Cerqueira G."/>
            <person name="Feldgarden M."/>
            <person name="Courvalin P."/>
            <person name="Perichon B."/>
            <person name="Grillot-Courvalin C."/>
            <person name="Clermont D."/>
            <person name="Rocha E."/>
            <person name="Yoon E.-J."/>
            <person name="Nemec A."/>
            <person name="Walker B."/>
            <person name="Young S.K."/>
            <person name="Zeng Q."/>
            <person name="Gargeya S."/>
            <person name="Fitzgerald M."/>
            <person name="Haas B."/>
            <person name="Abouelleil A."/>
            <person name="Alvarado L."/>
            <person name="Arachchi H.M."/>
            <person name="Berlin A.M."/>
            <person name="Chapman S.B."/>
            <person name="Dewar J."/>
            <person name="Goldberg J."/>
            <person name="Griggs A."/>
            <person name="Gujja S."/>
            <person name="Hansen M."/>
            <person name="Howarth C."/>
            <person name="Imamovic A."/>
            <person name="Larimer J."/>
            <person name="McCowan C."/>
            <person name="Murphy C."/>
            <person name="Neiman D."/>
            <person name="Pearson M."/>
            <person name="Priest M."/>
            <person name="Roberts A."/>
            <person name="Saif S."/>
            <person name="Shea T."/>
            <person name="Sisk P."/>
            <person name="Sykes S."/>
            <person name="Wortman J."/>
            <person name="Nusbaum C."/>
            <person name="Birren B."/>
        </authorList>
    </citation>
    <scope>NUCLEOTIDE SEQUENCE [LARGE SCALE GENOMIC DNA]</scope>
    <source>
        <strain evidence="2 3">NIPH 3</strain>
    </source>
</reference>
<keyword evidence="1" id="KW-0812">Transmembrane</keyword>
<dbReference type="PATRIC" id="fig|1217651.3.peg.1917"/>
<keyword evidence="1" id="KW-1133">Transmembrane helix</keyword>
<dbReference type="AlphaFoldDB" id="N8YRY3"/>
<dbReference type="HOGENOM" id="CLU_693761_0_0_6"/>
<organism evidence="2 3">
    <name type="scientific">Acinetobacter bereziniae NIPH 3</name>
    <dbReference type="NCBI Taxonomy" id="1217651"/>
    <lineage>
        <taxon>Bacteria</taxon>
        <taxon>Pseudomonadati</taxon>
        <taxon>Pseudomonadota</taxon>
        <taxon>Gammaproteobacteria</taxon>
        <taxon>Moraxellales</taxon>
        <taxon>Moraxellaceae</taxon>
        <taxon>Acinetobacter</taxon>
    </lineage>
</organism>
<keyword evidence="1" id="KW-0472">Membrane</keyword>
<evidence type="ECO:0000313" key="3">
    <source>
        <dbReference type="Proteomes" id="UP000013270"/>
    </source>
</evidence>
<dbReference type="EMBL" id="APPK01000034">
    <property type="protein sequence ID" value="ENV22010.1"/>
    <property type="molecule type" value="Genomic_DNA"/>
</dbReference>
<proteinExistence type="predicted"/>
<protein>
    <submittedName>
        <fullName evidence="2">Uncharacterized protein</fullName>
    </submittedName>
</protein>
<accession>N8YRY3</accession>
<dbReference type="Proteomes" id="UP000013270">
    <property type="component" value="Unassembled WGS sequence"/>
</dbReference>
<comment type="caution">
    <text evidence="2">The sequence shown here is derived from an EMBL/GenBank/DDBJ whole genome shotgun (WGS) entry which is preliminary data.</text>
</comment>